<dbReference type="AlphaFoldDB" id="A0A1R3KGH1"/>
<gene>
    <name evidence="1" type="ORF">CCACVL1_01686</name>
</gene>
<sequence length="19" mass="2222">MAEEAEFRKPTIAKPLYNL</sequence>
<accession>A0A1R3KGH1</accession>
<keyword evidence="2" id="KW-1185">Reference proteome</keyword>
<comment type="caution">
    <text evidence="1">The sequence shown here is derived from an EMBL/GenBank/DDBJ whole genome shotgun (WGS) entry which is preliminary data.</text>
</comment>
<organism evidence="1 2">
    <name type="scientific">Corchorus capsularis</name>
    <name type="common">Jute</name>
    <dbReference type="NCBI Taxonomy" id="210143"/>
    <lineage>
        <taxon>Eukaryota</taxon>
        <taxon>Viridiplantae</taxon>
        <taxon>Streptophyta</taxon>
        <taxon>Embryophyta</taxon>
        <taxon>Tracheophyta</taxon>
        <taxon>Spermatophyta</taxon>
        <taxon>Magnoliopsida</taxon>
        <taxon>eudicotyledons</taxon>
        <taxon>Gunneridae</taxon>
        <taxon>Pentapetalae</taxon>
        <taxon>rosids</taxon>
        <taxon>malvids</taxon>
        <taxon>Malvales</taxon>
        <taxon>Malvaceae</taxon>
        <taxon>Grewioideae</taxon>
        <taxon>Apeibeae</taxon>
        <taxon>Corchorus</taxon>
    </lineage>
</organism>
<reference evidence="1 2" key="1">
    <citation type="submission" date="2013-09" db="EMBL/GenBank/DDBJ databases">
        <title>Corchorus capsularis genome sequencing.</title>
        <authorList>
            <person name="Alam M."/>
            <person name="Haque M.S."/>
            <person name="Islam M.S."/>
            <person name="Emdad E.M."/>
            <person name="Islam M.M."/>
            <person name="Ahmed B."/>
            <person name="Halim A."/>
            <person name="Hossen Q.M.M."/>
            <person name="Hossain M.Z."/>
            <person name="Ahmed R."/>
            <person name="Khan M.M."/>
            <person name="Islam R."/>
            <person name="Rashid M.M."/>
            <person name="Khan S.A."/>
            <person name="Rahman M.S."/>
            <person name="Alam M."/>
        </authorList>
    </citation>
    <scope>NUCLEOTIDE SEQUENCE [LARGE SCALE GENOMIC DNA]</scope>
    <source>
        <strain evidence="2">cv. CVL-1</strain>
        <tissue evidence="1">Whole seedling</tissue>
    </source>
</reference>
<dbReference type="EMBL" id="AWWV01005017">
    <property type="protein sequence ID" value="OMP06183.1"/>
    <property type="molecule type" value="Genomic_DNA"/>
</dbReference>
<evidence type="ECO:0000313" key="2">
    <source>
        <dbReference type="Proteomes" id="UP000188268"/>
    </source>
</evidence>
<evidence type="ECO:0000313" key="1">
    <source>
        <dbReference type="EMBL" id="OMP06183.1"/>
    </source>
</evidence>
<name>A0A1R3KGH1_COCAP</name>
<proteinExistence type="predicted"/>
<dbReference type="Proteomes" id="UP000188268">
    <property type="component" value="Unassembled WGS sequence"/>
</dbReference>
<protein>
    <submittedName>
        <fullName evidence="1">Uncharacterized protein</fullName>
    </submittedName>
</protein>